<dbReference type="InterPro" id="IPR024253">
    <property type="entry name" value="Phosducin_thioredoxin-like_dom"/>
</dbReference>
<dbReference type="PANTHER" id="PTHR46052">
    <property type="entry name" value="PHOSDUCIN-LIKE PROTEIN"/>
    <property type="match status" value="1"/>
</dbReference>
<feature type="domain" description="Phosducin" evidence="3">
    <location>
        <begin position="74"/>
        <end position="304"/>
    </location>
</feature>
<evidence type="ECO:0000256" key="1">
    <source>
        <dbReference type="ARBA" id="ARBA00009686"/>
    </source>
</evidence>
<evidence type="ECO:0000313" key="5">
    <source>
        <dbReference type="Proteomes" id="UP001527925"/>
    </source>
</evidence>
<feature type="compositionally biased region" description="Low complexity" evidence="2">
    <location>
        <begin position="39"/>
        <end position="51"/>
    </location>
</feature>
<sequence length="339" mass="36699">MDADERIIQAILGGAGRDPDAEPVRGGSDIDSDVDSEAEAAAAAAAAQSADVDPDMARLLEDSAIRQQLGIGGSFTGPKGVANDYKFHKRQEAARAAARREADARRWSDRALSTGWMQRQLAAERKASASAATAPATSLEELEDEFEELENDDDYIAEYRARRILELQALSMRPRFGTVVDLDATSYVPAIDDEDPAVTVVVHLYQRTHEACRTVNAYLDRLATAYPTTKFARIISTVADAAFDDVALPALLVYEAGSLTHTLLRLTDEIDGWARTGRVAFEDFESYLWDMGVLRESDMALARSLGKMALEGDSGTTQAGKLRSGGKGGGDDDDDDDDD</sequence>
<gene>
    <name evidence="4" type="ORF">HK105_200748</name>
</gene>
<accession>A0ABR4NK54</accession>
<name>A0ABR4NK54_9FUNG</name>
<dbReference type="Pfam" id="PF02114">
    <property type="entry name" value="Phosducin"/>
    <property type="match status" value="1"/>
</dbReference>
<reference evidence="4 5" key="1">
    <citation type="submission" date="2023-09" db="EMBL/GenBank/DDBJ databases">
        <title>Pangenome analysis of Batrachochytrium dendrobatidis and related Chytrids.</title>
        <authorList>
            <person name="Yacoub M.N."/>
            <person name="Stajich J.E."/>
            <person name="James T.Y."/>
        </authorList>
    </citation>
    <scope>NUCLEOTIDE SEQUENCE [LARGE SCALE GENOMIC DNA]</scope>
    <source>
        <strain evidence="4 5">JEL0888</strain>
    </source>
</reference>
<proteinExistence type="inferred from homology"/>
<dbReference type="Proteomes" id="UP001527925">
    <property type="component" value="Unassembled WGS sequence"/>
</dbReference>
<organism evidence="4 5">
    <name type="scientific">Polyrhizophydium stewartii</name>
    <dbReference type="NCBI Taxonomy" id="2732419"/>
    <lineage>
        <taxon>Eukaryota</taxon>
        <taxon>Fungi</taxon>
        <taxon>Fungi incertae sedis</taxon>
        <taxon>Chytridiomycota</taxon>
        <taxon>Chytridiomycota incertae sedis</taxon>
        <taxon>Chytridiomycetes</taxon>
        <taxon>Rhizophydiales</taxon>
        <taxon>Rhizophydiales incertae sedis</taxon>
        <taxon>Polyrhizophydium</taxon>
    </lineage>
</organism>
<protein>
    <recommendedName>
        <fullName evidence="3">Phosducin domain-containing protein</fullName>
    </recommendedName>
</protein>
<evidence type="ECO:0000256" key="2">
    <source>
        <dbReference type="SAM" id="MobiDB-lite"/>
    </source>
</evidence>
<evidence type="ECO:0000313" key="4">
    <source>
        <dbReference type="EMBL" id="KAL2919831.1"/>
    </source>
</evidence>
<dbReference type="InterPro" id="IPR023196">
    <property type="entry name" value="Phosducin_N_dom_sf"/>
</dbReference>
<comment type="similarity">
    <text evidence="1">Belongs to the phosducin family.</text>
</comment>
<comment type="caution">
    <text evidence="4">The sequence shown here is derived from an EMBL/GenBank/DDBJ whole genome shotgun (WGS) entry which is preliminary data.</text>
</comment>
<dbReference type="PANTHER" id="PTHR46052:SF1">
    <property type="entry name" value="PHOSDUCIN-LIKE PROTEIN"/>
    <property type="match status" value="1"/>
</dbReference>
<dbReference type="InterPro" id="IPR051499">
    <property type="entry name" value="Phosducin-like_reg"/>
</dbReference>
<dbReference type="Gene3D" id="3.40.30.10">
    <property type="entry name" value="Glutaredoxin"/>
    <property type="match status" value="1"/>
</dbReference>
<dbReference type="InterPro" id="IPR036249">
    <property type="entry name" value="Thioredoxin-like_sf"/>
</dbReference>
<dbReference type="SUPFAM" id="SSF52833">
    <property type="entry name" value="Thioredoxin-like"/>
    <property type="match status" value="1"/>
</dbReference>
<dbReference type="Gene3D" id="1.10.168.10">
    <property type="entry name" value="Phosducin, domain 2"/>
    <property type="match status" value="1"/>
</dbReference>
<feature type="region of interest" description="Disordered" evidence="2">
    <location>
        <begin position="311"/>
        <end position="339"/>
    </location>
</feature>
<dbReference type="EMBL" id="JADGIZ020000002">
    <property type="protein sequence ID" value="KAL2919831.1"/>
    <property type="molecule type" value="Genomic_DNA"/>
</dbReference>
<evidence type="ECO:0000259" key="3">
    <source>
        <dbReference type="Pfam" id="PF02114"/>
    </source>
</evidence>
<keyword evidence="5" id="KW-1185">Reference proteome</keyword>
<feature type="region of interest" description="Disordered" evidence="2">
    <location>
        <begin position="12"/>
        <end position="51"/>
    </location>
</feature>